<sequence>MNGLTAGPMASLHVYGYKFGTQVWHWLHQPCVLCPWALLCRSAGVLAQPVVVISMGDMPPRFTFLLPGQHHHETDSGETDPARYYCASQNIGTMRGVLHHSAAFYGAWLSSSSKQYDSRRKEGECCESCR</sequence>
<evidence type="ECO:0000313" key="2">
    <source>
        <dbReference type="Proteomes" id="UP000708148"/>
    </source>
</evidence>
<gene>
    <name evidence="1" type="ORF">OSTQU699_LOCUS6135</name>
</gene>
<dbReference type="EMBL" id="CAJHUC010001339">
    <property type="protein sequence ID" value="CAD7700776.1"/>
    <property type="molecule type" value="Genomic_DNA"/>
</dbReference>
<dbReference type="AlphaFoldDB" id="A0A8S1J3K4"/>
<name>A0A8S1J3K4_9CHLO</name>
<protein>
    <submittedName>
        <fullName evidence="1">Uncharacterized protein</fullName>
    </submittedName>
</protein>
<dbReference type="Proteomes" id="UP000708148">
    <property type="component" value="Unassembled WGS sequence"/>
</dbReference>
<organism evidence="1 2">
    <name type="scientific">Ostreobium quekettii</name>
    <dbReference type="NCBI Taxonomy" id="121088"/>
    <lineage>
        <taxon>Eukaryota</taxon>
        <taxon>Viridiplantae</taxon>
        <taxon>Chlorophyta</taxon>
        <taxon>core chlorophytes</taxon>
        <taxon>Ulvophyceae</taxon>
        <taxon>TCBD clade</taxon>
        <taxon>Bryopsidales</taxon>
        <taxon>Ostreobineae</taxon>
        <taxon>Ostreobiaceae</taxon>
        <taxon>Ostreobium</taxon>
    </lineage>
</organism>
<comment type="caution">
    <text evidence="1">The sequence shown here is derived from an EMBL/GenBank/DDBJ whole genome shotgun (WGS) entry which is preliminary data.</text>
</comment>
<proteinExistence type="predicted"/>
<reference evidence="1" key="1">
    <citation type="submission" date="2020-12" db="EMBL/GenBank/DDBJ databases">
        <authorList>
            <person name="Iha C."/>
        </authorList>
    </citation>
    <scope>NUCLEOTIDE SEQUENCE</scope>
</reference>
<keyword evidence="2" id="KW-1185">Reference proteome</keyword>
<evidence type="ECO:0000313" key="1">
    <source>
        <dbReference type="EMBL" id="CAD7700776.1"/>
    </source>
</evidence>
<accession>A0A8S1J3K4</accession>